<dbReference type="STRING" id="6280.A0A0N4TEX6"/>
<protein>
    <submittedName>
        <fullName evidence="8">Myosin motor domain-containing protein</fullName>
    </submittedName>
</protein>
<name>A0A0N4TEX6_BRUPA</name>
<gene>
    <name evidence="6" type="ORF">BPAG_LOCUS6727</name>
</gene>
<evidence type="ECO:0000256" key="3">
    <source>
        <dbReference type="ARBA" id="ARBA00023203"/>
    </source>
</evidence>
<feature type="domain" description="Myosin motor" evidence="5">
    <location>
        <begin position="1"/>
        <end position="81"/>
    </location>
</feature>
<dbReference type="PANTHER" id="PTHR13140:SF713">
    <property type="entry name" value="UNCONVENTIONAL MYOSIN ID"/>
    <property type="match status" value="1"/>
</dbReference>
<keyword evidence="4" id="KW-0518">Myosin</keyword>
<evidence type="ECO:0000313" key="7">
    <source>
        <dbReference type="Proteomes" id="UP000278627"/>
    </source>
</evidence>
<dbReference type="GO" id="GO:0030048">
    <property type="term" value="P:actin filament-based movement"/>
    <property type="evidence" value="ECO:0007669"/>
    <property type="project" value="TreeGrafter"/>
</dbReference>
<keyword evidence="3 4" id="KW-0009">Actin-binding</keyword>
<dbReference type="PANTHER" id="PTHR13140">
    <property type="entry name" value="MYOSIN"/>
    <property type="match status" value="1"/>
</dbReference>
<proteinExistence type="inferred from homology"/>
<reference evidence="8" key="1">
    <citation type="submission" date="2017-02" db="UniProtKB">
        <authorList>
            <consortium name="WormBaseParasite"/>
        </authorList>
    </citation>
    <scope>IDENTIFICATION</scope>
</reference>
<comment type="similarity">
    <text evidence="4">Belongs to the TRAFAC class myosin-kinesin ATPase superfamily. Myosin family.</text>
</comment>
<keyword evidence="2" id="KW-0067">ATP-binding</keyword>
<dbReference type="GO" id="GO:0005737">
    <property type="term" value="C:cytoplasm"/>
    <property type="evidence" value="ECO:0007669"/>
    <property type="project" value="TreeGrafter"/>
</dbReference>
<dbReference type="Gene3D" id="1.20.58.530">
    <property type="match status" value="1"/>
</dbReference>
<dbReference type="InterPro" id="IPR001609">
    <property type="entry name" value="Myosin_head_motor_dom-like"/>
</dbReference>
<evidence type="ECO:0000313" key="6">
    <source>
        <dbReference type="EMBL" id="VDN87913.1"/>
    </source>
</evidence>
<dbReference type="GO" id="GO:0005902">
    <property type="term" value="C:microvillus"/>
    <property type="evidence" value="ECO:0007669"/>
    <property type="project" value="TreeGrafter"/>
</dbReference>
<evidence type="ECO:0000313" key="8">
    <source>
        <dbReference type="WBParaSite" id="BPAG_0000676401-mRNA-1"/>
    </source>
</evidence>
<dbReference type="AlphaFoldDB" id="A0A0N4TEX6"/>
<dbReference type="SUPFAM" id="SSF52540">
    <property type="entry name" value="P-loop containing nucleoside triphosphate hydrolases"/>
    <property type="match status" value="1"/>
</dbReference>
<keyword evidence="4" id="KW-0505">Motor protein</keyword>
<comment type="caution">
    <text evidence="4">Lacks conserved residue(s) required for the propagation of feature annotation.</text>
</comment>
<dbReference type="EMBL" id="UZAD01006550">
    <property type="protein sequence ID" value="VDN87913.1"/>
    <property type="molecule type" value="Genomic_DNA"/>
</dbReference>
<dbReference type="GO" id="GO:0051015">
    <property type="term" value="F:actin filament binding"/>
    <property type="evidence" value="ECO:0007669"/>
    <property type="project" value="TreeGrafter"/>
</dbReference>
<dbReference type="Proteomes" id="UP000278627">
    <property type="component" value="Unassembled WGS sequence"/>
</dbReference>
<dbReference type="PROSITE" id="PS51456">
    <property type="entry name" value="MYOSIN_MOTOR"/>
    <property type="match status" value="1"/>
</dbReference>
<reference evidence="6 7" key="2">
    <citation type="submission" date="2018-11" db="EMBL/GenBank/DDBJ databases">
        <authorList>
            <consortium name="Pathogen Informatics"/>
        </authorList>
    </citation>
    <scope>NUCLEOTIDE SEQUENCE [LARGE SCALE GENOMIC DNA]</scope>
</reference>
<evidence type="ECO:0000256" key="1">
    <source>
        <dbReference type="ARBA" id="ARBA00022741"/>
    </source>
</evidence>
<evidence type="ECO:0000256" key="4">
    <source>
        <dbReference type="PROSITE-ProRule" id="PRU00782"/>
    </source>
</evidence>
<organism evidence="8">
    <name type="scientific">Brugia pahangi</name>
    <name type="common">Filarial nematode worm</name>
    <dbReference type="NCBI Taxonomy" id="6280"/>
    <lineage>
        <taxon>Eukaryota</taxon>
        <taxon>Metazoa</taxon>
        <taxon>Ecdysozoa</taxon>
        <taxon>Nematoda</taxon>
        <taxon>Chromadorea</taxon>
        <taxon>Rhabditida</taxon>
        <taxon>Spirurina</taxon>
        <taxon>Spiruromorpha</taxon>
        <taxon>Filarioidea</taxon>
        <taxon>Onchocercidae</taxon>
        <taxon>Brugia</taxon>
    </lineage>
</organism>
<accession>A0A0N4TEX6</accession>
<dbReference type="GO" id="GO:0007015">
    <property type="term" value="P:actin filament organization"/>
    <property type="evidence" value="ECO:0007669"/>
    <property type="project" value="TreeGrafter"/>
</dbReference>
<dbReference type="Pfam" id="PF00063">
    <property type="entry name" value="Myosin_head"/>
    <property type="match status" value="1"/>
</dbReference>
<dbReference type="GO" id="GO:0005524">
    <property type="term" value="F:ATP binding"/>
    <property type="evidence" value="ECO:0007669"/>
    <property type="project" value="UniProtKB-KW"/>
</dbReference>
<evidence type="ECO:0000259" key="5">
    <source>
        <dbReference type="PROSITE" id="PS51456"/>
    </source>
</evidence>
<keyword evidence="1" id="KW-0547">Nucleotide-binding</keyword>
<dbReference type="GO" id="GO:0006897">
    <property type="term" value="P:endocytosis"/>
    <property type="evidence" value="ECO:0007669"/>
    <property type="project" value="TreeGrafter"/>
</dbReference>
<dbReference type="InterPro" id="IPR027417">
    <property type="entry name" value="P-loop_NTPase"/>
</dbReference>
<dbReference type="GO" id="GO:0005886">
    <property type="term" value="C:plasma membrane"/>
    <property type="evidence" value="ECO:0007669"/>
    <property type="project" value="TreeGrafter"/>
</dbReference>
<dbReference type="GO" id="GO:0016459">
    <property type="term" value="C:myosin complex"/>
    <property type="evidence" value="ECO:0007669"/>
    <property type="project" value="UniProtKB-KW"/>
</dbReference>
<sequence length="81" mass="9569">MDCGFEQFCINYCNEKLQQLFIELVLNQEQEEYKREGIQWQQIDFFNNKEICDLVEIPRTGILAILDEACYTIGPINDKVC</sequence>
<keyword evidence="7" id="KW-1185">Reference proteome</keyword>
<dbReference type="WBParaSite" id="BPAG_0000676401-mRNA-1">
    <property type="protein sequence ID" value="BPAG_0000676401-mRNA-1"/>
    <property type="gene ID" value="BPAG_0000676401"/>
</dbReference>
<evidence type="ECO:0000256" key="2">
    <source>
        <dbReference type="ARBA" id="ARBA00022840"/>
    </source>
</evidence>
<dbReference type="GO" id="GO:0000146">
    <property type="term" value="F:microfilament motor activity"/>
    <property type="evidence" value="ECO:0007669"/>
    <property type="project" value="TreeGrafter"/>
</dbReference>